<sequence length="90" mass="9961">MNDYSQYGGASDPTAMMAAMGPFVAVFLIVGLAFFVFYIFCWWKIFAKAGYSGALSLLNLAIIIPFIGWLVPVILTAWFAFAKWPALNKP</sequence>
<feature type="transmembrane region" description="Helical" evidence="1">
    <location>
        <begin position="55"/>
        <end position="81"/>
    </location>
</feature>
<dbReference type="AlphaFoldDB" id="A0A6I6MYI4"/>
<dbReference type="KEGG" id="tsv:DSM104635_03573"/>
<dbReference type="EMBL" id="CP047045">
    <property type="protein sequence ID" value="QGZ96712.1"/>
    <property type="molecule type" value="Genomic_DNA"/>
</dbReference>
<dbReference type="RefSeq" id="WP_228445747.1">
    <property type="nucleotide sequence ID" value="NZ_CP047045.1"/>
</dbReference>
<organism evidence="2 3">
    <name type="scientific">Terricaulis silvestris</name>
    <dbReference type="NCBI Taxonomy" id="2686094"/>
    <lineage>
        <taxon>Bacteria</taxon>
        <taxon>Pseudomonadati</taxon>
        <taxon>Pseudomonadota</taxon>
        <taxon>Alphaproteobacteria</taxon>
        <taxon>Caulobacterales</taxon>
        <taxon>Caulobacteraceae</taxon>
        <taxon>Terricaulis</taxon>
    </lineage>
</organism>
<name>A0A6I6MYI4_9CAUL</name>
<keyword evidence="1" id="KW-0812">Transmembrane</keyword>
<accession>A0A6I6MYI4</accession>
<dbReference type="Proteomes" id="UP000431269">
    <property type="component" value="Chromosome"/>
</dbReference>
<evidence type="ECO:0000313" key="3">
    <source>
        <dbReference type="Proteomes" id="UP000431269"/>
    </source>
</evidence>
<reference evidence="3" key="1">
    <citation type="submission" date="2019-12" db="EMBL/GenBank/DDBJ databases">
        <title>Complete genome of Terracaulis silvestris 0127_4.</title>
        <authorList>
            <person name="Vieira S."/>
            <person name="Riedel T."/>
            <person name="Sproer C."/>
            <person name="Pascual J."/>
            <person name="Boedeker C."/>
            <person name="Overmann J."/>
        </authorList>
    </citation>
    <scope>NUCLEOTIDE SEQUENCE [LARGE SCALE GENOMIC DNA]</scope>
    <source>
        <strain evidence="3">0127_4</strain>
    </source>
</reference>
<keyword evidence="1" id="KW-1133">Transmembrane helix</keyword>
<evidence type="ECO:0000256" key="1">
    <source>
        <dbReference type="SAM" id="Phobius"/>
    </source>
</evidence>
<evidence type="ECO:0000313" key="2">
    <source>
        <dbReference type="EMBL" id="QGZ96712.1"/>
    </source>
</evidence>
<protein>
    <submittedName>
        <fullName evidence="2">Uncharacterized protein</fullName>
    </submittedName>
</protein>
<feature type="transmembrane region" description="Helical" evidence="1">
    <location>
        <begin position="20"/>
        <end position="43"/>
    </location>
</feature>
<keyword evidence="3" id="KW-1185">Reference proteome</keyword>
<proteinExistence type="predicted"/>
<keyword evidence="1" id="KW-0472">Membrane</keyword>
<gene>
    <name evidence="2" type="ORF">DSM104635_03573</name>
</gene>